<evidence type="ECO:0000313" key="1">
    <source>
        <dbReference type="EnsemblMetazoa" id="AALB016112-PA"/>
    </source>
</evidence>
<proteinExistence type="predicted"/>
<name>A0A3F2YQ85_ANOAL</name>
<evidence type="ECO:0000313" key="2">
    <source>
        <dbReference type="Proteomes" id="UP000069272"/>
    </source>
</evidence>
<dbReference type="VEuPathDB" id="VectorBase:AALB20_037170"/>
<dbReference type="VEuPathDB" id="VectorBase:AALB016112"/>
<dbReference type="Proteomes" id="UP000069272">
    <property type="component" value="Chromosome 2L"/>
</dbReference>
<keyword evidence="2" id="KW-1185">Reference proteome</keyword>
<sequence length="907" mass="104937">MDNPLYAQLLTASGMQVYQRWSVLPSSDQMLSVLQLMVDMAGFKYVLHAEDIDLLCQNARNLEERITKAPFEINNFLKNTEHVVNIDEFCRHLIVRPCKELLVDNECINSMITMTLAFCASKQDECVMVGVFFASTELEYLCTAQQTLLGDLERAIAIRDRERQQLLQRKQQYIDKICISLFRCCRAGLSFEQLAIPLAERFCRLLATFSDRIVFQYNEMQILADIMQVKCKKVIQLVLRCLKDLLINEPADEVLQNRVALFILCEANLLVRVMHAYKQLELPALNLLLKAHKKIGTQAFSEDVASKIAYRIFTATEEPVVNASIDLLTLYYSAVTPADELECQMLVDLLQLFQAHELPLATLDRVIEKLWIKGFFQRFDAIFQLLMSLDITVDTFLAKCVVHSITHCHEMLIEDIKEKISPDPNRATLGTRWGRIRERVQSFIAAYPKCMRDISVHSEHFVLLLNSLQPEYNEYYGMCGVDCEAYCVEVFYKTLLPIALKCSSYSVLYQTLATIYRYDRIMHISEEIWQKLTEEYTTIFFHVRSRLKRYNLGIDQDLMNRYDAAITRLCVLIEINSFSQDIDTLPEYLANDLRLLERMDLSIEGEMIFFRLYKNTLYVLVERWLQNPAEVPSAMTERVIGRRVGVLMSELVSRLQMVHDLEFSGAIHLLVAFCDLVVLLQPASQLHQMAGIGNIEFQVEAPLLETLGKAVEWHVFNHTDPDTFKTLLSQRKNLLSKYIAIYRLHQSLPHSMGPSHVLLHYSRENEFENELEQLLIIIYRAPVNNRYNDIISHTFLSCFLKRGNITRGKVFIEKVHEFQLKCLPDENSIAYSFGILRAIAELLLEHNDDTHNGVNNRAIFSRVLKAIKPWALKLPKGSRKELYQFISDHPKFPNDLVGLIDHFMQGN</sequence>
<dbReference type="KEGG" id="aali:118459294"/>
<dbReference type="AlphaFoldDB" id="A0A3F2YQ85"/>
<dbReference type="OrthoDB" id="7733766at2759"/>
<reference evidence="1" key="2">
    <citation type="submission" date="2022-08" db="UniProtKB">
        <authorList>
            <consortium name="EnsemblMetazoa"/>
        </authorList>
    </citation>
    <scope>IDENTIFICATION</scope>
    <source>
        <strain evidence="1">STECLA/ALBI9_A</strain>
    </source>
</reference>
<dbReference type="EnsemblMetazoa" id="AALB016112-RA">
    <property type="protein sequence ID" value="AALB016112-PA"/>
    <property type="gene ID" value="AALB016112"/>
</dbReference>
<dbReference type="RefSeq" id="XP_035778433.1">
    <property type="nucleotide sequence ID" value="XM_035922540.1"/>
</dbReference>
<accession>A0A3F2YQ85</accession>
<dbReference type="GeneID" id="118459294"/>
<reference evidence="1 2" key="1">
    <citation type="journal article" date="2017" name="G3 (Bethesda)">
        <title>The Physical Genome Mapping of Anopheles albimanus Corrected Scaffold Misassemblies and Identified Interarm Rearrangements in Genus Anopheles.</title>
        <authorList>
            <person name="Artemov G.N."/>
            <person name="Peery A.N."/>
            <person name="Jiang X."/>
            <person name="Tu Z."/>
            <person name="Stegniy V.N."/>
            <person name="Sharakhova M.V."/>
            <person name="Sharakhov I.V."/>
        </authorList>
    </citation>
    <scope>NUCLEOTIDE SEQUENCE [LARGE SCALE GENOMIC DNA]</scope>
    <source>
        <strain evidence="1 2">ALBI9_A</strain>
    </source>
</reference>
<dbReference type="RefSeq" id="XP_035778432.1">
    <property type="nucleotide sequence ID" value="XM_035922539.1"/>
</dbReference>
<organism evidence="1 2">
    <name type="scientific">Anopheles albimanus</name>
    <name type="common">New world malaria mosquito</name>
    <dbReference type="NCBI Taxonomy" id="7167"/>
    <lineage>
        <taxon>Eukaryota</taxon>
        <taxon>Metazoa</taxon>
        <taxon>Ecdysozoa</taxon>
        <taxon>Arthropoda</taxon>
        <taxon>Hexapoda</taxon>
        <taxon>Insecta</taxon>
        <taxon>Pterygota</taxon>
        <taxon>Neoptera</taxon>
        <taxon>Endopterygota</taxon>
        <taxon>Diptera</taxon>
        <taxon>Nematocera</taxon>
        <taxon>Culicoidea</taxon>
        <taxon>Culicidae</taxon>
        <taxon>Anophelinae</taxon>
        <taxon>Anopheles</taxon>
    </lineage>
</organism>
<protein>
    <submittedName>
        <fullName evidence="1">Uncharacterized protein</fullName>
    </submittedName>
</protein>